<keyword evidence="6" id="KW-0418">Kinase</keyword>
<feature type="coiled-coil region" evidence="4">
    <location>
        <begin position="92"/>
        <end position="140"/>
    </location>
</feature>
<dbReference type="Gene3D" id="1.10.287.130">
    <property type="match status" value="1"/>
</dbReference>
<dbReference type="InterPro" id="IPR003594">
    <property type="entry name" value="HATPase_dom"/>
</dbReference>
<keyword evidence="6" id="KW-0808">Transferase</keyword>
<feature type="domain" description="Histidine kinase" evidence="5">
    <location>
        <begin position="156"/>
        <end position="382"/>
    </location>
</feature>
<evidence type="ECO:0000256" key="2">
    <source>
        <dbReference type="ARBA" id="ARBA00012438"/>
    </source>
</evidence>
<dbReference type="AlphaFoldDB" id="A0A2T1KJ34"/>
<dbReference type="RefSeq" id="WP_106669938.1">
    <property type="nucleotide sequence ID" value="NZ_BMFE01000001.1"/>
</dbReference>
<reference evidence="6 7" key="1">
    <citation type="submission" date="2018-03" db="EMBL/GenBank/DDBJ databases">
        <title>Marinobacter brunus sp. nov., a marine bacterium of Gamma-proteobacteria isolated from the surface seawater of the South China Sea.</title>
        <authorList>
            <person name="Cheng H."/>
            <person name="Wu Y.-H."/>
            <person name="Xamxidin M."/>
            <person name="Xu X.-W."/>
        </authorList>
    </citation>
    <scope>NUCLEOTIDE SEQUENCE [LARGE SCALE GENOMIC DNA]</scope>
    <source>
        <strain evidence="6 7">JCM 30472</strain>
    </source>
</reference>
<name>A0A2T1KJ34_9GAMM</name>
<evidence type="ECO:0000256" key="4">
    <source>
        <dbReference type="SAM" id="Coils"/>
    </source>
</evidence>
<dbReference type="InterPro" id="IPR005467">
    <property type="entry name" value="His_kinase_dom"/>
</dbReference>
<organism evidence="6 7">
    <name type="scientific">Marinobacter halophilus</name>
    <dbReference type="NCBI Taxonomy" id="1323740"/>
    <lineage>
        <taxon>Bacteria</taxon>
        <taxon>Pseudomonadati</taxon>
        <taxon>Pseudomonadota</taxon>
        <taxon>Gammaproteobacteria</taxon>
        <taxon>Pseudomonadales</taxon>
        <taxon>Marinobacteraceae</taxon>
        <taxon>Marinobacter</taxon>
    </lineage>
</organism>
<dbReference type="Gene3D" id="3.30.565.10">
    <property type="entry name" value="Histidine kinase-like ATPase, C-terminal domain"/>
    <property type="match status" value="1"/>
</dbReference>
<protein>
    <recommendedName>
        <fullName evidence="2">histidine kinase</fullName>
        <ecNumber evidence="2">2.7.13.3</ecNumber>
    </recommendedName>
</protein>
<dbReference type="PROSITE" id="PS50109">
    <property type="entry name" value="HIS_KIN"/>
    <property type="match status" value="1"/>
</dbReference>
<dbReference type="Proteomes" id="UP000238385">
    <property type="component" value="Unassembled WGS sequence"/>
</dbReference>
<keyword evidence="4" id="KW-0175">Coiled coil</keyword>
<keyword evidence="3" id="KW-0597">Phosphoprotein</keyword>
<dbReference type="SUPFAM" id="SSF47384">
    <property type="entry name" value="Homodimeric domain of signal transducing histidine kinase"/>
    <property type="match status" value="1"/>
</dbReference>
<dbReference type="EMBL" id="PXNN01000003">
    <property type="protein sequence ID" value="PSF10151.1"/>
    <property type="molecule type" value="Genomic_DNA"/>
</dbReference>
<comment type="catalytic activity">
    <reaction evidence="1">
        <text>ATP + protein L-histidine = ADP + protein N-phospho-L-histidine.</text>
        <dbReference type="EC" id="2.7.13.3"/>
    </reaction>
</comment>
<accession>A0A2T1KJ34</accession>
<evidence type="ECO:0000313" key="7">
    <source>
        <dbReference type="Proteomes" id="UP000238385"/>
    </source>
</evidence>
<dbReference type="PANTHER" id="PTHR43065">
    <property type="entry name" value="SENSOR HISTIDINE KINASE"/>
    <property type="match status" value="1"/>
</dbReference>
<sequence>MRNFEDDPTLNDLLSNEQLARLNQCLSALCSEPVVLARTRPGPDAVPVEFNLETVGWLSGGGNDDERETAAGLVAFLMMFVAKYRLAANLHHDATEAGYAELQRQNEALKASEARYRELSDQLQQKVDEQVTVIKQTQQELYESARLRSVGQLAAGVAHEINNPIGFISSNLRVARDYVKELGATLPETPTKKDLLADFNDLLTESIDGASRIAGIVSDLKTFSSIDQADFTRCNITSLITSAMHLVQTEYNHELQIVERLAELPDISGHPSRLAQTFFNLLANAAQAVQDAQSDKGPGRILVKTQVESASIQIIIQDNGCGIPEHNQPKIFDAFFTSRPVGSGTGLGLTVARDTVRGHGGQLQLDSREGMGTRVRLTLPIN</sequence>
<evidence type="ECO:0000259" key="5">
    <source>
        <dbReference type="PROSITE" id="PS50109"/>
    </source>
</evidence>
<evidence type="ECO:0000313" key="6">
    <source>
        <dbReference type="EMBL" id="PSF10151.1"/>
    </source>
</evidence>
<dbReference type="SMART" id="SM00387">
    <property type="entry name" value="HATPase_c"/>
    <property type="match status" value="1"/>
</dbReference>
<dbReference type="InterPro" id="IPR036890">
    <property type="entry name" value="HATPase_C_sf"/>
</dbReference>
<dbReference type="CDD" id="cd00082">
    <property type="entry name" value="HisKA"/>
    <property type="match status" value="1"/>
</dbReference>
<dbReference type="SUPFAM" id="SSF55874">
    <property type="entry name" value="ATPase domain of HSP90 chaperone/DNA topoisomerase II/histidine kinase"/>
    <property type="match status" value="1"/>
</dbReference>
<dbReference type="GO" id="GO:0000155">
    <property type="term" value="F:phosphorelay sensor kinase activity"/>
    <property type="evidence" value="ECO:0007669"/>
    <property type="project" value="InterPro"/>
</dbReference>
<dbReference type="Pfam" id="PF00512">
    <property type="entry name" value="HisKA"/>
    <property type="match status" value="1"/>
</dbReference>
<dbReference type="PANTHER" id="PTHR43065:SF50">
    <property type="entry name" value="HISTIDINE KINASE"/>
    <property type="match status" value="1"/>
</dbReference>
<evidence type="ECO:0000256" key="1">
    <source>
        <dbReference type="ARBA" id="ARBA00000085"/>
    </source>
</evidence>
<keyword evidence="7" id="KW-1185">Reference proteome</keyword>
<dbReference type="SMART" id="SM00388">
    <property type="entry name" value="HisKA"/>
    <property type="match status" value="1"/>
</dbReference>
<dbReference type="InterPro" id="IPR036097">
    <property type="entry name" value="HisK_dim/P_sf"/>
</dbReference>
<proteinExistence type="predicted"/>
<dbReference type="InterPro" id="IPR004358">
    <property type="entry name" value="Sig_transdc_His_kin-like_C"/>
</dbReference>
<comment type="caution">
    <text evidence="6">The sequence shown here is derived from an EMBL/GenBank/DDBJ whole genome shotgun (WGS) entry which is preliminary data.</text>
</comment>
<dbReference type="OrthoDB" id="9772100at2"/>
<dbReference type="InterPro" id="IPR003661">
    <property type="entry name" value="HisK_dim/P_dom"/>
</dbReference>
<dbReference type="Pfam" id="PF02518">
    <property type="entry name" value="HATPase_c"/>
    <property type="match status" value="1"/>
</dbReference>
<evidence type="ECO:0000256" key="3">
    <source>
        <dbReference type="ARBA" id="ARBA00022553"/>
    </source>
</evidence>
<dbReference type="EC" id="2.7.13.3" evidence="2"/>
<gene>
    <name evidence="6" type="ORF">C7H08_01210</name>
</gene>
<dbReference type="PRINTS" id="PR00344">
    <property type="entry name" value="BCTRLSENSOR"/>
</dbReference>